<evidence type="ECO:0000313" key="8">
    <source>
        <dbReference type="EMBL" id="GAA2794676.1"/>
    </source>
</evidence>
<keyword evidence="2 6" id="KW-0812">Transmembrane</keyword>
<dbReference type="PANTHER" id="PTHR23537">
    <property type="match status" value="1"/>
</dbReference>
<dbReference type="InterPro" id="IPR036259">
    <property type="entry name" value="MFS_trans_sf"/>
</dbReference>
<reference evidence="8 9" key="1">
    <citation type="journal article" date="2019" name="Int. J. Syst. Evol. Microbiol.">
        <title>The Global Catalogue of Microorganisms (GCM) 10K type strain sequencing project: providing services to taxonomists for standard genome sequencing and annotation.</title>
        <authorList>
            <consortium name="The Broad Institute Genomics Platform"/>
            <consortium name="The Broad Institute Genome Sequencing Center for Infectious Disease"/>
            <person name="Wu L."/>
            <person name="Ma J."/>
        </authorList>
    </citation>
    <scope>NUCLEOTIDE SEQUENCE [LARGE SCALE GENOMIC DNA]</scope>
    <source>
        <strain evidence="8 9">JCM 9383</strain>
    </source>
</reference>
<name>A0ABN3VDL0_9PSEU</name>
<feature type="transmembrane region" description="Helical" evidence="6">
    <location>
        <begin position="7"/>
        <end position="26"/>
    </location>
</feature>
<protein>
    <submittedName>
        <fullName evidence="8">YbfB/YjiJ family MFS transporter</fullName>
    </submittedName>
</protein>
<evidence type="ECO:0000256" key="1">
    <source>
        <dbReference type="ARBA" id="ARBA00004651"/>
    </source>
</evidence>
<feature type="transmembrane region" description="Helical" evidence="6">
    <location>
        <begin position="256"/>
        <end position="275"/>
    </location>
</feature>
<evidence type="ECO:0000256" key="6">
    <source>
        <dbReference type="SAM" id="Phobius"/>
    </source>
</evidence>
<evidence type="ECO:0000259" key="7">
    <source>
        <dbReference type="PROSITE" id="PS50850"/>
    </source>
</evidence>
<dbReference type="PANTHER" id="PTHR23537:SF1">
    <property type="entry name" value="SUGAR TRANSPORTER"/>
    <property type="match status" value="1"/>
</dbReference>
<keyword evidence="3 6" id="KW-1133">Transmembrane helix</keyword>
<feature type="compositionally biased region" description="Basic and acidic residues" evidence="5">
    <location>
        <begin position="380"/>
        <end position="389"/>
    </location>
</feature>
<dbReference type="EMBL" id="BAAAUX010000014">
    <property type="protein sequence ID" value="GAA2794676.1"/>
    <property type="molecule type" value="Genomic_DNA"/>
</dbReference>
<dbReference type="Gene3D" id="1.20.1250.20">
    <property type="entry name" value="MFS general substrate transporter like domains"/>
    <property type="match status" value="1"/>
</dbReference>
<evidence type="ECO:0000256" key="4">
    <source>
        <dbReference type="ARBA" id="ARBA00023136"/>
    </source>
</evidence>
<feature type="transmembrane region" description="Helical" evidence="6">
    <location>
        <begin position="229"/>
        <end position="249"/>
    </location>
</feature>
<feature type="transmembrane region" description="Helical" evidence="6">
    <location>
        <begin position="46"/>
        <end position="66"/>
    </location>
</feature>
<keyword evidence="4 6" id="KW-0472">Membrane</keyword>
<comment type="subcellular location">
    <subcellularLocation>
        <location evidence="1">Cell membrane</location>
        <topology evidence="1">Multi-pass membrane protein</topology>
    </subcellularLocation>
</comment>
<organism evidence="8 9">
    <name type="scientific">Saccharopolyspora taberi</name>
    <dbReference type="NCBI Taxonomy" id="60895"/>
    <lineage>
        <taxon>Bacteria</taxon>
        <taxon>Bacillati</taxon>
        <taxon>Actinomycetota</taxon>
        <taxon>Actinomycetes</taxon>
        <taxon>Pseudonocardiales</taxon>
        <taxon>Pseudonocardiaceae</taxon>
        <taxon>Saccharopolyspora</taxon>
    </lineage>
</organism>
<feature type="transmembrane region" description="Helical" evidence="6">
    <location>
        <begin position="198"/>
        <end position="217"/>
    </location>
</feature>
<evidence type="ECO:0000313" key="9">
    <source>
        <dbReference type="Proteomes" id="UP001500979"/>
    </source>
</evidence>
<dbReference type="Proteomes" id="UP001500979">
    <property type="component" value="Unassembled WGS sequence"/>
</dbReference>
<feature type="transmembrane region" description="Helical" evidence="6">
    <location>
        <begin position="98"/>
        <end position="120"/>
    </location>
</feature>
<accession>A0ABN3VDL0</accession>
<evidence type="ECO:0000256" key="2">
    <source>
        <dbReference type="ARBA" id="ARBA00022692"/>
    </source>
</evidence>
<feature type="transmembrane region" description="Helical" evidence="6">
    <location>
        <begin position="73"/>
        <end position="92"/>
    </location>
</feature>
<evidence type="ECO:0000256" key="5">
    <source>
        <dbReference type="SAM" id="MobiDB-lite"/>
    </source>
</evidence>
<feature type="domain" description="Major facilitator superfamily (MFS) profile" evidence="7">
    <location>
        <begin position="6"/>
        <end position="369"/>
    </location>
</feature>
<dbReference type="InterPro" id="IPR020846">
    <property type="entry name" value="MFS_dom"/>
</dbReference>
<dbReference type="PROSITE" id="PS50850">
    <property type="entry name" value="MFS"/>
    <property type="match status" value="1"/>
</dbReference>
<feature type="transmembrane region" description="Helical" evidence="6">
    <location>
        <begin position="281"/>
        <end position="303"/>
    </location>
</feature>
<feature type="transmembrane region" description="Helical" evidence="6">
    <location>
        <begin position="315"/>
        <end position="339"/>
    </location>
</feature>
<dbReference type="InterPro" id="IPR010645">
    <property type="entry name" value="MFS_4"/>
</dbReference>
<dbReference type="RefSeq" id="WP_344680473.1">
    <property type="nucleotide sequence ID" value="NZ_BAAAUX010000014.1"/>
</dbReference>
<feature type="transmembrane region" description="Helical" evidence="6">
    <location>
        <begin position="158"/>
        <end position="177"/>
    </location>
</feature>
<dbReference type="Pfam" id="PF06779">
    <property type="entry name" value="MFS_4"/>
    <property type="match status" value="1"/>
</dbReference>
<feature type="transmembrane region" description="Helical" evidence="6">
    <location>
        <begin position="132"/>
        <end position="152"/>
    </location>
</feature>
<evidence type="ECO:0000256" key="3">
    <source>
        <dbReference type="ARBA" id="ARBA00022989"/>
    </source>
</evidence>
<proteinExistence type="predicted"/>
<feature type="transmembrane region" description="Helical" evidence="6">
    <location>
        <begin position="345"/>
        <end position="363"/>
    </location>
</feature>
<comment type="caution">
    <text evidence="8">The sequence shown here is derived from an EMBL/GenBank/DDBJ whole genome shotgun (WGS) entry which is preliminary data.</text>
</comment>
<gene>
    <name evidence="8" type="ORF">GCM10010470_32030</name>
</gene>
<feature type="region of interest" description="Disordered" evidence="5">
    <location>
        <begin position="370"/>
        <end position="389"/>
    </location>
</feature>
<sequence>MSPAWRVGIAGVSAIGVGFGFARYGYGLFLPEIAREFGLPVSTAGWIASAGYAGYLLALVAAGALADRVGPRPLVVAGGLAAAVGMALVAVADGSATLVAGLVLAGTSSGWVWAPYSDAVDRLIPENRRSRVLALLPTGTAFGVVVAGALAMAVQWRVAWGLFSLMALAVTAYNLAVIPGGAGRRSAGFGAAAGFSALRLYATALSYGLVGAVYWSFAVAAVSATGAAPVFWILTGLSGVAGLATGVLIHRWGLPGAHRVIFLALACAAGLLALAPGELTAVIASALLYGASFMAGSGLLAVWSHRLFPERPTAALSVALVFLAIGTIAGPAVMGVLAAGSGLGTALWVTAAIAALTLLAGPVRDDSRTATTLTGGEFSRGGHRDHLPH</sequence>
<dbReference type="SUPFAM" id="SSF103473">
    <property type="entry name" value="MFS general substrate transporter"/>
    <property type="match status" value="1"/>
</dbReference>
<keyword evidence="9" id="KW-1185">Reference proteome</keyword>